<evidence type="ECO:0000256" key="11">
    <source>
        <dbReference type="SAM" id="Phobius"/>
    </source>
</evidence>
<evidence type="ECO:0000256" key="4">
    <source>
        <dbReference type="ARBA" id="ARBA00022475"/>
    </source>
</evidence>
<evidence type="ECO:0000256" key="8">
    <source>
        <dbReference type="ARBA" id="ARBA00023136"/>
    </source>
</evidence>
<dbReference type="EMBL" id="JAQQEZ010000016">
    <property type="protein sequence ID" value="MFM0003768.1"/>
    <property type="molecule type" value="Genomic_DNA"/>
</dbReference>
<evidence type="ECO:0000256" key="1">
    <source>
        <dbReference type="ARBA" id="ARBA00004141"/>
    </source>
</evidence>
<protein>
    <recommendedName>
        <fullName evidence="3">Uncharacterized protein YtcA</fullName>
    </recommendedName>
</protein>
<comment type="subcellular location">
    <subcellularLocation>
        <location evidence="1">Membrane</location>
        <topology evidence="1">Multi-pass membrane protein</topology>
    </subcellularLocation>
</comment>
<keyword evidence="10 12" id="KW-0449">Lipoprotein</keyword>
<dbReference type="InterPro" id="IPR031381">
    <property type="entry name" value="YtcA"/>
</dbReference>
<evidence type="ECO:0000256" key="10">
    <source>
        <dbReference type="ARBA" id="ARBA00023288"/>
    </source>
</evidence>
<proteinExistence type="inferred from homology"/>
<evidence type="ECO:0000256" key="5">
    <source>
        <dbReference type="ARBA" id="ARBA00022692"/>
    </source>
</evidence>
<evidence type="ECO:0000256" key="7">
    <source>
        <dbReference type="ARBA" id="ARBA00022989"/>
    </source>
</evidence>
<keyword evidence="9" id="KW-0564">Palmitate</keyword>
<evidence type="ECO:0000256" key="2">
    <source>
        <dbReference type="ARBA" id="ARBA00008208"/>
    </source>
</evidence>
<keyword evidence="8 11" id="KW-0472">Membrane</keyword>
<dbReference type="RefSeq" id="WP_408178779.1">
    <property type="nucleotide sequence ID" value="NZ_JAQQEZ010000016.1"/>
</dbReference>
<evidence type="ECO:0000256" key="6">
    <source>
        <dbReference type="ARBA" id="ARBA00022729"/>
    </source>
</evidence>
<keyword evidence="5 11" id="KW-0812">Transmembrane</keyword>
<reference evidence="12 13" key="1">
    <citation type="journal article" date="2024" name="Chem. Sci.">
        <title>Discovery of megapolipeptins by genome mining of a Burkholderiales bacteria collection.</title>
        <authorList>
            <person name="Paulo B.S."/>
            <person name="Recchia M.J.J."/>
            <person name="Lee S."/>
            <person name="Fergusson C.H."/>
            <person name="Romanowski S.B."/>
            <person name="Hernandez A."/>
            <person name="Krull N."/>
            <person name="Liu D.Y."/>
            <person name="Cavanagh H."/>
            <person name="Bos A."/>
            <person name="Gray C.A."/>
            <person name="Murphy B.T."/>
            <person name="Linington R.G."/>
            <person name="Eustaquio A.S."/>
        </authorList>
    </citation>
    <scope>NUCLEOTIDE SEQUENCE [LARGE SCALE GENOMIC DNA]</scope>
    <source>
        <strain evidence="12 13">RL17-350-BIC-A</strain>
    </source>
</reference>
<evidence type="ECO:0000313" key="13">
    <source>
        <dbReference type="Proteomes" id="UP001629230"/>
    </source>
</evidence>
<comment type="similarity">
    <text evidence="2">Belongs to the YtcA family.</text>
</comment>
<keyword evidence="4" id="KW-1003">Cell membrane</keyword>
<organism evidence="12 13">
    <name type="scientific">Paraburkholderia dipogonis</name>
    <dbReference type="NCBI Taxonomy" id="1211383"/>
    <lineage>
        <taxon>Bacteria</taxon>
        <taxon>Pseudomonadati</taxon>
        <taxon>Pseudomonadota</taxon>
        <taxon>Betaproteobacteria</taxon>
        <taxon>Burkholderiales</taxon>
        <taxon>Burkholderiaceae</taxon>
        <taxon>Paraburkholderia</taxon>
    </lineage>
</organism>
<feature type="transmembrane region" description="Helical" evidence="11">
    <location>
        <begin position="42"/>
        <end position="60"/>
    </location>
</feature>
<feature type="transmembrane region" description="Helical" evidence="11">
    <location>
        <begin position="72"/>
        <end position="91"/>
    </location>
</feature>
<name>A0ABW9AV26_9BURK</name>
<keyword evidence="6" id="KW-0732">Signal</keyword>
<evidence type="ECO:0000256" key="3">
    <source>
        <dbReference type="ARBA" id="ARBA00021237"/>
    </source>
</evidence>
<sequence>MPLARGRCSKRAIGAAAIAAIPMSGCANSPSIGVLGAYFPDWLFCIVAGVVLTVVIYLILKRLQADNLMGPSAVVYPTLVAFLALAVWLMFFQH</sequence>
<comment type="caution">
    <text evidence="12">The sequence shown here is derived from an EMBL/GenBank/DDBJ whole genome shotgun (WGS) entry which is preliminary data.</text>
</comment>
<evidence type="ECO:0000256" key="9">
    <source>
        <dbReference type="ARBA" id="ARBA00023139"/>
    </source>
</evidence>
<dbReference type="Pfam" id="PF17090">
    <property type="entry name" value="Ytca"/>
    <property type="match status" value="1"/>
</dbReference>
<evidence type="ECO:0000313" key="12">
    <source>
        <dbReference type="EMBL" id="MFM0003768.1"/>
    </source>
</evidence>
<keyword evidence="7 11" id="KW-1133">Transmembrane helix</keyword>
<keyword evidence="13" id="KW-1185">Reference proteome</keyword>
<gene>
    <name evidence="12" type="ORF">PQR57_22430</name>
</gene>
<dbReference type="Proteomes" id="UP001629230">
    <property type="component" value="Unassembled WGS sequence"/>
</dbReference>
<accession>A0ABW9AV26</accession>